<dbReference type="InterPro" id="IPR002347">
    <property type="entry name" value="SDR_fam"/>
</dbReference>
<evidence type="ECO:0000256" key="2">
    <source>
        <dbReference type="ARBA" id="ARBA00023002"/>
    </source>
</evidence>
<evidence type="ECO:0000256" key="1">
    <source>
        <dbReference type="ARBA" id="ARBA00006484"/>
    </source>
</evidence>
<dbReference type="Proteomes" id="UP000322077">
    <property type="component" value="Unassembled WGS sequence"/>
</dbReference>
<comment type="similarity">
    <text evidence="1 3">Belongs to the short-chain dehydrogenases/reductases (SDR) family.</text>
</comment>
<dbReference type="PANTHER" id="PTHR43391:SF26">
    <property type="entry name" value="BLL7251 PROTEIN"/>
    <property type="match status" value="1"/>
</dbReference>
<dbReference type="CDD" id="cd05233">
    <property type="entry name" value="SDR_c"/>
    <property type="match status" value="1"/>
</dbReference>
<evidence type="ECO:0000313" key="5">
    <source>
        <dbReference type="EMBL" id="TZG25924.1"/>
    </source>
</evidence>
<dbReference type="GO" id="GO:0016491">
    <property type="term" value="F:oxidoreductase activity"/>
    <property type="evidence" value="ECO:0007669"/>
    <property type="project" value="UniProtKB-KW"/>
</dbReference>
<feature type="domain" description="Ketoreductase" evidence="4">
    <location>
        <begin position="7"/>
        <end position="189"/>
    </location>
</feature>
<dbReference type="InterPro" id="IPR036291">
    <property type="entry name" value="NAD(P)-bd_dom_sf"/>
</dbReference>
<dbReference type="PRINTS" id="PR00080">
    <property type="entry name" value="SDRFAMILY"/>
</dbReference>
<dbReference type="RefSeq" id="WP_149522731.1">
    <property type="nucleotide sequence ID" value="NZ_VTOU01000003.1"/>
</dbReference>
<evidence type="ECO:0000259" key="4">
    <source>
        <dbReference type="SMART" id="SM00822"/>
    </source>
</evidence>
<dbReference type="PANTHER" id="PTHR43391">
    <property type="entry name" value="RETINOL DEHYDROGENASE-RELATED"/>
    <property type="match status" value="1"/>
</dbReference>
<dbReference type="Gene3D" id="3.40.50.720">
    <property type="entry name" value="NAD(P)-binding Rossmann-like Domain"/>
    <property type="match status" value="1"/>
</dbReference>
<dbReference type="PRINTS" id="PR00081">
    <property type="entry name" value="GDHRDH"/>
</dbReference>
<dbReference type="InterPro" id="IPR057326">
    <property type="entry name" value="KR_dom"/>
</dbReference>
<organism evidence="5 6">
    <name type="scientific">Sphingomonas montanisoli</name>
    <dbReference type="NCBI Taxonomy" id="2606412"/>
    <lineage>
        <taxon>Bacteria</taxon>
        <taxon>Pseudomonadati</taxon>
        <taxon>Pseudomonadota</taxon>
        <taxon>Alphaproteobacteria</taxon>
        <taxon>Sphingomonadales</taxon>
        <taxon>Sphingomonadaceae</taxon>
        <taxon>Sphingomonas</taxon>
    </lineage>
</organism>
<name>A0A5D9C2G9_9SPHN</name>
<evidence type="ECO:0000313" key="6">
    <source>
        <dbReference type="Proteomes" id="UP000322077"/>
    </source>
</evidence>
<evidence type="ECO:0000256" key="3">
    <source>
        <dbReference type="RuleBase" id="RU000363"/>
    </source>
</evidence>
<reference evidence="5 6" key="1">
    <citation type="submission" date="2019-08" db="EMBL/GenBank/DDBJ databases">
        <authorList>
            <person name="Wang G."/>
            <person name="Xu Z."/>
        </authorList>
    </citation>
    <scope>NUCLEOTIDE SEQUENCE [LARGE SCALE GENOMIC DNA]</scope>
    <source>
        <strain evidence="5 6">ZX</strain>
    </source>
</reference>
<protein>
    <submittedName>
        <fullName evidence="5">SDR family oxidoreductase</fullName>
    </submittedName>
</protein>
<dbReference type="SMART" id="SM00822">
    <property type="entry name" value="PKS_KR"/>
    <property type="match status" value="1"/>
</dbReference>
<dbReference type="Pfam" id="PF00106">
    <property type="entry name" value="adh_short"/>
    <property type="match status" value="1"/>
</dbReference>
<dbReference type="EMBL" id="VTOU01000003">
    <property type="protein sequence ID" value="TZG25924.1"/>
    <property type="molecule type" value="Genomic_DNA"/>
</dbReference>
<proteinExistence type="inferred from homology"/>
<accession>A0A5D9C2G9</accession>
<gene>
    <name evidence="5" type="ORF">FYJ91_13190</name>
</gene>
<sequence length="262" mass="27514">MTAVAGKVAIVTGGASGIGLGSAGALSRAGAKLVIADIDGEGAERAAAGLTGEAIGIACDVTQDDAFDRLKAAAIDRFGRVDIVMNNAGVLTRGLPDHIPFDEWRRVIDTNLMSIVRSNLVFVPHLIAQGSGHIVNTASFGGLYTYAFDRIPYAASKAAVVQMSEALWLYLKPQGVGVTCLCPGPVKTNIARSLKTFGPPIETRGPHAGFPLLEPDVVGQMVVDAILADRFMLPTDEGITDLLVDRARDWDGFLAKEADRAG</sequence>
<dbReference type="SUPFAM" id="SSF51735">
    <property type="entry name" value="NAD(P)-binding Rossmann-fold domains"/>
    <property type="match status" value="1"/>
</dbReference>
<dbReference type="AlphaFoldDB" id="A0A5D9C2G9"/>
<keyword evidence="6" id="KW-1185">Reference proteome</keyword>
<comment type="caution">
    <text evidence="5">The sequence shown here is derived from an EMBL/GenBank/DDBJ whole genome shotgun (WGS) entry which is preliminary data.</text>
</comment>
<keyword evidence="2" id="KW-0560">Oxidoreductase</keyword>